<comment type="similarity">
    <text evidence="3">Belongs to the thymidine/pyrimidine-nucleoside phosphorylase family.</text>
</comment>
<dbReference type="SUPFAM" id="SSF52418">
    <property type="entry name" value="Nucleoside phosphorylase/phosphoribosyltransferase catalytic domain"/>
    <property type="match status" value="1"/>
</dbReference>
<evidence type="ECO:0000256" key="9">
    <source>
        <dbReference type="ARBA" id="ARBA00048453"/>
    </source>
</evidence>
<comment type="catalytic activity">
    <reaction evidence="9">
        <text>uridine + phosphate = alpha-D-ribose 1-phosphate + uracil</text>
        <dbReference type="Rhea" id="RHEA:24388"/>
        <dbReference type="ChEBI" id="CHEBI:16704"/>
        <dbReference type="ChEBI" id="CHEBI:17568"/>
        <dbReference type="ChEBI" id="CHEBI:43474"/>
        <dbReference type="ChEBI" id="CHEBI:57720"/>
        <dbReference type="EC" id="2.4.2.2"/>
    </reaction>
</comment>
<dbReference type="InterPro" id="IPR013102">
    <property type="entry name" value="PYNP_C"/>
</dbReference>
<evidence type="ECO:0000256" key="2">
    <source>
        <dbReference type="ARBA" id="ARBA00003877"/>
    </source>
</evidence>
<dbReference type="NCBIfam" id="NF004747">
    <property type="entry name" value="PRK06078.1"/>
    <property type="match status" value="1"/>
</dbReference>
<dbReference type="InterPro" id="IPR035902">
    <property type="entry name" value="Nuc_phospho_transferase"/>
</dbReference>
<sequence length="433" mass="46002">MRMYDMIVKKRNGGELADQEIQAIIDGYVGGIIPDYQMSALLMAIYFQGMTNRELGTLTMAMAKSGDMVDLSSIDGIKVDKHSTGGVGDKTTLVLAPLVAACGGKVAKMSGRGLGHTGGTVDKMESIPGMRVEMDEQDFLRQVRKIGVSVIGQSGELAPADKKLYALRDVTGTVESIPLIASSIMSKKLAAGSDAILLDVKVGSGAFMKNIDDAHTLAEVMVRIGQHNGRRMKALLTDMDCPLGVSIGNALEVKEVIETLSGHGPSDLEHECVTMAAHMLELSNLGTYDACLAKAKQALFDGSALRKFQDMIIAQGGNGEVIYDTSLLPGATYTYDIKATKCGYIQHMQTEEIGLAAVQLGAGRATKEDTIDFGAGIVMAKKTGDAVQVGEILATLYANDESLFERAADVYVQALTIGADPVELQNPILGMVE</sequence>
<dbReference type="RefSeq" id="WP_317329176.1">
    <property type="nucleotide sequence ID" value="NZ_JAWJZA010000016.1"/>
</dbReference>
<dbReference type="InterPro" id="IPR000053">
    <property type="entry name" value="Thymidine/pyrmidine_PPase"/>
</dbReference>
<name>A0ABU3Z5V6_9FIRM</name>
<dbReference type="Gene3D" id="1.20.970.10">
    <property type="entry name" value="Transferase, Pyrimidine Nucleoside Phosphorylase, Chain C"/>
    <property type="match status" value="1"/>
</dbReference>
<dbReference type="SUPFAM" id="SSF54680">
    <property type="entry name" value="Pyrimidine nucleoside phosphorylase C-terminal domain"/>
    <property type="match status" value="1"/>
</dbReference>
<dbReference type="Gene3D" id="3.40.1030.10">
    <property type="entry name" value="Nucleoside phosphorylase/phosphoribosyltransferase catalytic domain"/>
    <property type="match status" value="1"/>
</dbReference>
<dbReference type="InterPro" id="IPR017459">
    <property type="entry name" value="Glycosyl_Trfase_fam3_N_dom"/>
</dbReference>
<gene>
    <name evidence="12" type="ORF">RVY80_00320</name>
</gene>
<dbReference type="InterPro" id="IPR000312">
    <property type="entry name" value="Glycosyl_Trfase_fam3"/>
</dbReference>
<dbReference type="GO" id="GO:0016154">
    <property type="term" value="F:pyrimidine-nucleoside phosphorylase activity"/>
    <property type="evidence" value="ECO:0007669"/>
    <property type="project" value="UniProtKB-EC"/>
</dbReference>
<dbReference type="PANTHER" id="PTHR10515">
    <property type="entry name" value="THYMIDINE PHOSPHORYLASE"/>
    <property type="match status" value="1"/>
</dbReference>
<dbReference type="PANTHER" id="PTHR10515:SF0">
    <property type="entry name" value="THYMIDINE PHOSPHORYLASE"/>
    <property type="match status" value="1"/>
</dbReference>
<comment type="caution">
    <text evidence="12">The sequence shown here is derived from an EMBL/GenBank/DDBJ whole genome shotgun (WGS) entry which is preliminary data.</text>
</comment>
<dbReference type="PIRSF" id="PIRSF000478">
    <property type="entry name" value="TP_PyNP"/>
    <property type="match status" value="1"/>
</dbReference>
<dbReference type="NCBIfam" id="NF004490">
    <property type="entry name" value="PRK05820.1"/>
    <property type="match status" value="1"/>
</dbReference>
<evidence type="ECO:0000313" key="12">
    <source>
        <dbReference type="EMBL" id="MDV5087303.1"/>
    </source>
</evidence>
<dbReference type="InterPro" id="IPR036320">
    <property type="entry name" value="Glycosyl_Trfase_fam3_N_dom_sf"/>
</dbReference>
<comment type="function">
    <text evidence="2">Catalyzes phosphorolysis of the pyrimidine nucleosides uridine, thymidine and 2'-deoxyuridine with the formation of the corresponding pyrimidine base and ribose-1-phosphate.</text>
</comment>
<dbReference type="Pfam" id="PF02885">
    <property type="entry name" value="Glycos_trans_3N"/>
    <property type="match status" value="1"/>
</dbReference>
<dbReference type="SUPFAM" id="SSF47648">
    <property type="entry name" value="Nucleoside phosphorylase/phosphoribosyltransferase N-terminal domain"/>
    <property type="match status" value="1"/>
</dbReference>
<keyword evidence="8 12" id="KW-0808">Transferase</keyword>
<reference evidence="12 13" key="1">
    <citation type="submission" date="2023-10" db="EMBL/GenBank/DDBJ databases">
        <title>Veillonella sp. nov., isolated from a pig farm feces dump.</title>
        <authorList>
            <person name="Chang Y.-H."/>
        </authorList>
    </citation>
    <scope>NUCLEOTIDE SEQUENCE [LARGE SCALE GENOMIC DNA]</scope>
    <source>
        <strain evidence="12 13">YH-vei2233</strain>
    </source>
</reference>
<dbReference type="EMBL" id="JAWJZB010000001">
    <property type="protein sequence ID" value="MDV5087303.1"/>
    <property type="molecule type" value="Genomic_DNA"/>
</dbReference>
<evidence type="ECO:0000256" key="10">
    <source>
        <dbReference type="ARBA" id="ARBA00048525"/>
    </source>
</evidence>
<comment type="catalytic activity">
    <reaction evidence="10">
        <text>thymidine + phosphate = 2-deoxy-alpha-D-ribose 1-phosphate + thymine</text>
        <dbReference type="Rhea" id="RHEA:16037"/>
        <dbReference type="ChEBI" id="CHEBI:17748"/>
        <dbReference type="ChEBI" id="CHEBI:17821"/>
        <dbReference type="ChEBI" id="CHEBI:43474"/>
        <dbReference type="ChEBI" id="CHEBI:57259"/>
        <dbReference type="EC" id="2.4.2.2"/>
    </reaction>
</comment>
<evidence type="ECO:0000256" key="3">
    <source>
        <dbReference type="ARBA" id="ARBA00006915"/>
    </source>
</evidence>
<evidence type="ECO:0000256" key="5">
    <source>
        <dbReference type="ARBA" id="ARBA00011889"/>
    </source>
</evidence>
<dbReference type="SMART" id="SM00941">
    <property type="entry name" value="PYNP_C"/>
    <property type="match status" value="1"/>
</dbReference>
<accession>A0ABU3Z5V6</accession>
<evidence type="ECO:0000256" key="7">
    <source>
        <dbReference type="ARBA" id="ARBA00022676"/>
    </source>
</evidence>
<dbReference type="EC" id="2.4.2.2" evidence="5"/>
<proteinExistence type="inferred from homology"/>
<keyword evidence="7 12" id="KW-0328">Glycosyltransferase</keyword>
<comment type="subunit">
    <text evidence="4">Homodimer.</text>
</comment>
<dbReference type="Proteomes" id="UP001272515">
    <property type="component" value="Unassembled WGS sequence"/>
</dbReference>
<protein>
    <recommendedName>
        <fullName evidence="6">Pyrimidine-nucleoside phosphorylase</fullName>
        <ecNumber evidence="5">2.4.2.2</ecNumber>
    </recommendedName>
</protein>
<evidence type="ECO:0000256" key="6">
    <source>
        <dbReference type="ARBA" id="ARBA00014680"/>
    </source>
</evidence>
<dbReference type="PROSITE" id="PS00647">
    <property type="entry name" value="THYMID_PHOSPHORYLASE"/>
    <property type="match status" value="1"/>
</dbReference>
<evidence type="ECO:0000256" key="1">
    <source>
        <dbReference type="ARBA" id="ARBA00001066"/>
    </source>
</evidence>
<dbReference type="InterPro" id="IPR036566">
    <property type="entry name" value="PYNP-like_C_sf"/>
</dbReference>
<comment type="catalytic activity">
    <reaction evidence="1">
        <text>2'-deoxyuridine + phosphate = 2-deoxy-alpha-D-ribose 1-phosphate + uracil</text>
        <dbReference type="Rhea" id="RHEA:22824"/>
        <dbReference type="ChEBI" id="CHEBI:16450"/>
        <dbReference type="ChEBI" id="CHEBI:17568"/>
        <dbReference type="ChEBI" id="CHEBI:43474"/>
        <dbReference type="ChEBI" id="CHEBI:57259"/>
        <dbReference type="EC" id="2.4.2.2"/>
    </reaction>
</comment>
<organism evidence="12 13">
    <name type="scientific">Veillonella absiana</name>
    <dbReference type="NCBI Taxonomy" id="3079305"/>
    <lineage>
        <taxon>Bacteria</taxon>
        <taxon>Bacillati</taxon>
        <taxon>Bacillota</taxon>
        <taxon>Negativicutes</taxon>
        <taxon>Veillonellales</taxon>
        <taxon>Veillonellaceae</taxon>
        <taxon>Veillonella</taxon>
    </lineage>
</organism>
<evidence type="ECO:0000313" key="13">
    <source>
        <dbReference type="Proteomes" id="UP001272515"/>
    </source>
</evidence>
<dbReference type="InterPro" id="IPR018090">
    <property type="entry name" value="Pyrmidine_PPas_bac/euk"/>
</dbReference>
<feature type="domain" description="Pyrimidine nucleoside phosphorylase C-terminal" evidence="11">
    <location>
        <begin position="344"/>
        <end position="418"/>
    </location>
</feature>
<dbReference type="InterPro" id="IPR017872">
    <property type="entry name" value="Pyrmidine_PPase_CS"/>
</dbReference>
<keyword evidence="13" id="KW-1185">Reference proteome</keyword>
<evidence type="ECO:0000256" key="8">
    <source>
        <dbReference type="ARBA" id="ARBA00022679"/>
    </source>
</evidence>
<dbReference type="Gene3D" id="3.90.1170.30">
    <property type="entry name" value="Pyrimidine nucleoside phosphorylase-like, C-terminal domain"/>
    <property type="match status" value="1"/>
</dbReference>
<dbReference type="Pfam" id="PF07831">
    <property type="entry name" value="PYNP_C"/>
    <property type="match status" value="1"/>
</dbReference>
<evidence type="ECO:0000256" key="4">
    <source>
        <dbReference type="ARBA" id="ARBA00011738"/>
    </source>
</evidence>
<dbReference type="NCBIfam" id="TIGR02644">
    <property type="entry name" value="Y_phosphoryl"/>
    <property type="match status" value="1"/>
</dbReference>
<evidence type="ECO:0000259" key="11">
    <source>
        <dbReference type="SMART" id="SM00941"/>
    </source>
</evidence>
<dbReference type="Pfam" id="PF00591">
    <property type="entry name" value="Glycos_transf_3"/>
    <property type="match status" value="1"/>
</dbReference>